<dbReference type="EMBL" id="JABFAJ010000006">
    <property type="protein sequence ID" value="NNU26592.1"/>
    <property type="molecule type" value="Genomic_DNA"/>
</dbReference>
<dbReference type="InterPro" id="IPR011089">
    <property type="entry name" value="GmrSD_C"/>
</dbReference>
<proteinExistence type="predicted"/>
<dbReference type="Pfam" id="PF07510">
    <property type="entry name" value="GmrSD_C"/>
    <property type="match status" value="1"/>
</dbReference>
<keyword evidence="4" id="KW-1185">Reference proteome</keyword>
<accession>A0A849JTG9</accession>
<dbReference type="Pfam" id="PF03235">
    <property type="entry name" value="GmrSD_N"/>
    <property type="match status" value="1"/>
</dbReference>
<reference evidence="3 4" key="1">
    <citation type="submission" date="2020-05" db="EMBL/GenBank/DDBJ databases">
        <title>Genome sequence of Isoptericola sp. JC619 isolated from Chilika lagoon, India.</title>
        <authorList>
            <person name="Kumar D."/>
            <person name="Appam K."/>
            <person name="Gandham S."/>
            <person name="Uppada J."/>
            <person name="Sasikala C."/>
            <person name="Venkata Ramana C."/>
        </authorList>
    </citation>
    <scope>NUCLEOTIDE SEQUENCE [LARGE SCALE GENOMIC DNA]</scope>
    <source>
        <strain evidence="3 4">JC619</strain>
    </source>
</reference>
<dbReference type="Proteomes" id="UP000557204">
    <property type="component" value="Unassembled WGS sequence"/>
</dbReference>
<protein>
    <submittedName>
        <fullName evidence="3">DUF262 domain-containing protein</fullName>
    </submittedName>
</protein>
<evidence type="ECO:0000259" key="1">
    <source>
        <dbReference type="Pfam" id="PF03235"/>
    </source>
</evidence>
<dbReference type="AlphaFoldDB" id="A0A849JTG9"/>
<evidence type="ECO:0000259" key="2">
    <source>
        <dbReference type="Pfam" id="PF07510"/>
    </source>
</evidence>
<dbReference type="InterPro" id="IPR004919">
    <property type="entry name" value="GmrSD_N"/>
</dbReference>
<dbReference type="RefSeq" id="WP_171246110.1">
    <property type="nucleotide sequence ID" value="NZ_JABFAJ010000006.1"/>
</dbReference>
<feature type="domain" description="GmrSD restriction endonucleases C-terminal" evidence="2">
    <location>
        <begin position="422"/>
        <end position="549"/>
    </location>
</feature>
<dbReference type="PANTHER" id="PTHR35149:SF2">
    <property type="entry name" value="DUF262 DOMAIN-CONTAINING PROTEIN"/>
    <property type="match status" value="1"/>
</dbReference>
<organism evidence="3 4">
    <name type="scientific">Isoptericola sediminis</name>
    <dbReference type="NCBI Taxonomy" id="2733572"/>
    <lineage>
        <taxon>Bacteria</taxon>
        <taxon>Bacillati</taxon>
        <taxon>Actinomycetota</taxon>
        <taxon>Actinomycetes</taxon>
        <taxon>Micrococcales</taxon>
        <taxon>Promicromonosporaceae</taxon>
        <taxon>Isoptericola</taxon>
    </lineage>
</organism>
<evidence type="ECO:0000313" key="3">
    <source>
        <dbReference type="EMBL" id="NNU26592.1"/>
    </source>
</evidence>
<comment type="caution">
    <text evidence="3">The sequence shown here is derived from an EMBL/GenBank/DDBJ whole genome shotgun (WGS) entry which is preliminary data.</text>
</comment>
<gene>
    <name evidence="3" type="ORF">HLI28_03425</name>
</gene>
<evidence type="ECO:0000313" key="4">
    <source>
        <dbReference type="Proteomes" id="UP000557204"/>
    </source>
</evidence>
<sequence>MPEQRYDANRQTIGTLLSTTSPRIEVPEWQRSYSWGSDEIEAFWHDLLGFEQAYPGNNIDSQEYFLGSAVLVTGGATNLLLDGQQRLATATILLSALRDARRQYKADAATRLQSKYISDHDDATGEAAPVITLNIYDRDFFRSEVQEERVGNEAGPKPRLKSHGLVRKARQYFAQKVADEESRAGGGEEGFKRNLRLSNVLCNHMSLVIVYSSDEDNAATVFETLNDRGIGLSTPDLLRNLLMRRAKGPEARQRVVAAWQTVLSIADETSVDEYLRHFWVSQRGDVKARKLYREIKSTITQEQIESVAFSAELEEAAPLYRDLAKARDDDEELKRLLEGIRMLGAKVTLPALLAGYSVTEQSGNKSDLRKLAGALTTLYVRHTVIGGRESTALESRIYSVAAELRKDREFGSAIAKLREFSPDAEEFTAKFSHASISRISTARYLLRELEHARRETQEVAVELSDRVHVEHIYPQNPIIPKWDNHAQLINRIGNLTLLGKRLNTSIKNGAFETKKVKAYADSDILLTRDLLEYEAWGPQSIECRQRNLASSVARIWSFPGESVSAMAGERARWQLGENYDQDLDELPEMPS</sequence>
<dbReference type="PANTHER" id="PTHR35149">
    <property type="entry name" value="SLL5132 PROTEIN"/>
    <property type="match status" value="1"/>
</dbReference>
<name>A0A849JTG9_9MICO</name>
<feature type="domain" description="GmrSD restriction endonucleases N-terminal" evidence="1">
    <location>
        <begin position="16"/>
        <end position="243"/>
    </location>
</feature>